<evidence type="ECO:0000256" key="2">
    <source>
        <dbReference type="ARBA" id="ARBA00022737"/>
    </source>
</evidence>
<dbReference type="InterPro" id="IPR013087">
    <property type="entry name" value="Znf_C2H2_type"/>
</dbReference>
<evidence type="ECO:0000256" key="4">
    <source>
        <dbReference type="ARBA" id="ARBA00022833"/>
    </source>
</evidence>
<dbReference type="EMBL" id="KN840495">
    <property type="protein sequence ID" value="KIP07527.1"/>
    <property type="molecule type" value="Genomic_DNA"/>
</dbReference>
<proteinExistence type="predicted"/>
<organism evidence="7 8">
    <name type="scientific">Phlebiopsis gigantea (strain 11061_1 CR5-6)</name>
    <name type="common">White-rot fungus</name>
    <name type="synonym">Peniophora gigantea</name>
    <dbReference type="NCBI Taxonomy" id="745531"/>
    <lineage>
        <taxon>Eukaryota</taxon>
        <taxon>Fungi</taxon>
        <taxon>Dikarya</taxon>
        <taxon>Basidiomycota</taxon>
        <taxon>Agaricomycotina</taxon>
        <taxon>Agaricomycetes</taxon>
        <taxon>Polyporales</taxon>
        <taxon>Phanerochaetaceae</taxon>
        <taxon>Phlebiopsis</taxon>
    </lineage>
</organism>
<keyword evidence="2" id="KW-0677">Repeat</keyword>
<reference evidence="7 8" key="1">
    <citation type="journal article" date="2014" name="PLoS Genet.">
        <title>Analysis of the Phlebiopsis gigantea genome, transcriptome and secretome provides insight into its pioneer colonization strategies of wood.</title>
        <authorList>
            <person name="Hori C."/>
            <person name="Ishida T."/>
            <person name="Igarashi K."/>
            <person name="Samejima M."/>
            <person name="Suzuki H."/>
            <person name="Master E."/>
            <person name="Ferreira P."/>
            <person name="Ruiz-Duenas F.J."/>
            <person name="Held B."/>
            <person name="Canessa P."/>
            <person name="Larrondo L.F."/>
            <person name="Schmoll M."/>
            <person name="Druzhinina I.S."/>
            <person name="Kubicek C.P."/>
            <person name="Gaskell J.A."/>
            <person name="Kersten P."/>
            <person name="St John F."/>
            <person name="Glasner J."/>
            <person name="Sabat G."/>
            <person name="Splinter BonDurant S."/>
            <person name="Syed K."/>
            <person name="Yadav J."/>
            <person name="Mgbeahuruike A.C."/>
            <person name="Kovalchuk A."/>
            <person name="Asiegbu F.O."/>
            <person name="Lackner G."/>
            <person name="Hoffmeister D."/>
            <person name="Rencoret J."/>
            <person name="Gutierrez A."/>
            <person name="Sun H."/>
            <person name="Lindquist E."/>
            <person name="Barry K."/>
            <person name="Riley R."/>
            <person name="Grigoriev I.V."/>
            <person name="Henrissat B."/>
            <person name="Kues U."/>
            <person name="Berka R.M."/>
            <person name="Martinez A.T."/>
            <person name="Covert S.F."/>
            <person name="Blanchette R.A."/>
            <person name="Cullen D."/>
        </authorList>
    </citation>
    <scope>NUCLEOTIDE SEQUENCE [LARGE SCALE GENOMIC DNA]</scope>
    <source>
        <strain evidence="7 8">11061_1 CR5-6</strain>
    </source>
</reference>
<evidence type="ECO:0000259" key="6">
    <source>
        <dbReference type="PROSITE" id="PS50157"/>
    </source>
</evidence>
<accession>A0A0C3S8M1</accession>
<evidence type="ECO:0000313" key="7">
    <source>
        <dbReference type="EMBL" id="KIP07527.1"/>
    </source>
</evidence>
<evidence type="ECO:0000256" key="3">
    <source>
        <dbReference type="ARBA" id="ARBA00022771"/>
    </source>
</evidence>
<keyword evidence="8" id="KW-1185">Reference proteome</keyword>
<dbReference type="Proteomes" id="UP000053257">
    <property type="component" value="Unassembled WGS sequence"/>
</dbReference>
<protein>
    <recommendedName>
        <fullName evidence="6">C2H2-type domain-containing protein</fullName>
    </recommendedName>
</protein>
<evidence type="ECO:0000256" key="1">
    <source>
        <dbReference type="ARBA" id="ARBA00022723"/>
    </source>
</evidence>
<dbReference type="InterPro" id="IPR036236">
    <property type="entry name" value="Znf_C2H2_sf"/>
</dbReference>
<dbReference type="OrthoDB" id="6077919at2759"/>
<dbReference type="HOGENOM" id="CLU_2694596_0_0_1"/>
<dbReference type="GO" id="GO:0031519">
    <property type="term" value="C:PcG protein complex"/>
    <property type="evidence" value="ECO:0007669"/>
    <property type="project" value="TreeGrafter"/>
</dbReference>
<evidence type="ECO:0000256" key="5">
    <source>
        <dbReference type="PROSITE-ProRule" id="PRU00042"/>
    </source>
</evidence>
<evidence type="ECO:0000313" key="8">
    <source>
        <dbReference type="Proteomes" id="UP000053257"/>
    </source>
</evidence>
<sequence length="74" mass="8530">ARRICRPSSLRTHLVIHTKERPFACPVPGCGRSYTVNSNMRRHLRSHKPSDWDNIDDSGAVRMDQVVQHVSHKQ</sequence>
<dbReference type="PROSITE" id="PS50157">
    <property type="entry name" value="ZINC_FINGER_C2H2_2"/>
    <property type="match status" value="1"/>
</dbReference>
<dbReference type="PANTHER" id="PTHR14003:SF19">
    <property type="entry name" value="YY2 TRANSCRIPTION FACTOR"/>
    <property type="match status" value="1"/>
</dbReference>
<dbReference type="GO" id="GO:0000785">
    <property type="term" value="C:chromatin"/>
    <property type="evidence" value="ECO:0007669"/>
    <property type="project" value="TreeGrafter"/>
</dbReference>
<feature type="domain" description="C2H2-type" evidence="6">
    <location>
        <begin position="23"/>
        <end position="47"/>
    </location>
</feature>
<dbReference type="GO" id="GO:0000981">
    <property type="term" value="F:DNA-binding transcription factor activity, RNA polymerase II-specific"/>
    <property type="evidence" value="ECO:0007669"/>
    <property type="project" value="TreeGrafter"/>
</dbReference>
<dbReference type="Pfam" id="PF00096">
    <property type="entry name" value="zf-C2H2"/>
    <property type="match status" value="1"/>
</dbReference>
<dbReference type="AlphaFoldDB" id="A0A0C3S8M1"/>
<keyword evidence="1" id="KW-0479">Metal-binding</keyword>
<dbReference type="SMART" id="SM00355">
    <property type="entry name" value="ZnF_C2H2"/>
    <property type="match status" value="1"/>
</dbReference>
<keyword evidence="4" id="KW-0862">Zinc</keyword>
<dbReference type="FunFam" id="3.30.160.60:FF:001500">
    <property type="entry name" value="Zinc finger protein 292"/>
    <property type="match status" value="1"/>
</dbReference>
<name>A0A0C3S8M1_PHLG1</name>
<dbReference type="SUPFAM" id="SSF57667">
    <property type="entry name" value="beta-beta-alpha zinc fingers"/>
    <property type="match status" value="1"/>
</dbReference>
<dbReference type="PANTHER" id="PTHR14003">
    <property type="entry name" value="TRANSCRIPTIONAL REPRESSOR PROTEIN YY"/>
    <property type="match status" value="1"/>
</dbReference>
<dbReference type="Gene3D" id="3.30.160.60">
    <property type="entry name" value="Classic Zinc Finger"/>
    <property type="match status" value="1"/>
</dbReference>
<dbReference type="PROSITE" id="PS00028">
    <property type="entry name" value="ZINC_FINGER_C2H2_1"/>
    <property type="match status" value="1"/>
</dbReference>
<feature type="non-terminal residue" evidence="7">
    <location>
        <position position="1"/>
    </location>
</feature>
<dbReference type="GO" id="GO:0008270">
    <property type="term" value="F:zinc ion binding"/>
    <property type="evidence" value="ECO:0007669"/>
    <property type="project" value="UniProtKB-KW"/>
</dbReference>
<dbReference type="GO" id="GO:0005667">
    <property type="term" value="C:transcription regulator complex"/>
    <property type="evidence" value="ECO:0007669"/>
    <property type="project" value="TreeGrafter"/>
</dbReference>
<dbReference type="GO" id="GO:0000978">
    <property type="term" value="F:RNA polymerase II cis-regulatory region sequence-specific DNA binding"/>
    <property type="evidence" value="ECO:0007669"/>
    <property type="project" value="TreeGrafter"/>
</dbReference>
<dbReference type="STRING" id="745531.A0A0C3S8M1"/>
<keyword evidence="3 5" id="KW-0863">Zinc-finger</keyword>
<gene>
    <name evidence="7" type="ORF">PHLGIDRAFT_511668</name>
</gene>